<dbReference type="PANTHER" id="PTHR24221">
    <property type="entry name" value="ATP-BINDING CASSETTE SUB-FAMILY B"/>
    <property type="match status" value="1"/>
</dbReference>
<dbReference type="InterPro" id="IPR011527">
    <property type="entry name" value="ABC1_TM_dom"/>
</dbReference>
<keyword evidence="2 6" id="KW-0812">Transmembrane</keyword>
<feature type="region of interest" description="Disordered" evidence="5">
    <location>
        <begin position="984"/>
        <end position="1063"/>
    </location>
</feature>
<feature type="transmembrane region" description="Helical" evidence="6">
    <location>
        <begin position="126"/>
        <end position="144"/>
    </location>
</feature>
<evidence type="ECO:0000313" key="9">
    <source>
        <dbReference type="Proteomes" id="UP001209570"/>
    </source>
</evidence>
<accession>A0AAD5LE13</accession>
<proteinExistence type="predicted"/>
<feature type="transmembrane region" description="Helical" evidence="6">
    <location>
        <begin position="318"/>
        <end position="339"/>
    </location>
</feature>
<evidence type="ECO:0000256" key="5">
    <source>
        <dbReference type="SAM" id="MobiDB-lite"/>
    </source>
</evidence>
<feature type="domain" description="ABC transmembrane type-1" evidence="7">
    <location>
        <begin position="595"/>
        <end position="826"/>
    </location>
</feature>
<feature type="compositionally biased region" description="Polar residues" evidence="5">
    <location>
        <begin position="1022"/>
        <end position="1035"/>
    </location>
</feature>
<dbReference type="EMBL" id="JAKCXM010000382">
    <property type="protein sequence ID" value="KAJ0394811.1"/>
    <property type="molecule type" value="Genomic_DNA"/>
</dbReference>
<dbReference type="Pfam" id="PF00664">
    <property type="entry name" value="ABC_membrane"/>
    <property type="match status" value="3"/>
</dbReference>
<dbReference type="InterPro" id="IPR039421">
    <property type="entry name" value="Type_1_exporter"/>
</dbReference>
<comment type="subcellular location">
    <subcellularLocation>
        <location evidence="1">Membrane</location>
        <topology evidence="1">Multi-pass membrane protein</topology>
    </subcellularLocation>
</comment>
<dbReference type="InterPro" id="IPR027417">
    <property type="entry name" value="P-loop_NTPase"/>
</dbReference>
<feature type="compositionally biased region" description="Basic and acidic residues" evidence="5">
    <location>
        <begin position="1054"/>
        <end position="1063"/>
    </location>
</feature>
<evidence type="ECO:0000256" key="2">
    <source>
        <dbReference type="ARBA" id="ARBA00022692"/>
    </source>
</evidence>
<keyword evidence="9" id="KW-1185">Reference proteome</keyword>
<name>A0AAD5LE13_PYTIN</name>
<sequence>MKHKKTSAALYDDSPLQRVSMSDNTAFERVGEGLDSSGVSASGNGFVKIGGALPDASDPRTIKRSNGGTAGVGNRVFYLRLIDSRKWHYSETLALFLDFFVQVLSISFTPKAYFWQEVGAKTSRTFSSGLMVCYFIDVVIRVLGLRSALFRSHSNIADLLCWLGSVALLGCRYVMDKKEYRFTLYYLVVIAMRLILKPRARTFSKKLHKFRANGDHIRISIESVRASLARIPGITALAIEMMETDLVIICGRDSGDMSRDELMSFLERALQYRPHNLSATDFLAHLRDIDASSSQMAYGTIDVVRSTLSHWSNQMVDLLLCFLVVCMNASISPAMAYFLSTLSDAFYTLKGPAAGDLDLLREGILGMLGLCIPFVMGNYAIGYFQSKMISKAAERMQNNMLSIILRQGTDFFAERSEAIFLSSGPQGFAAQRSKEFGSKNAYVSAEFQNAVACQKVVRAYAIQEPLMVRFRKTCASLRKNQFSKDFWSSVVQIYIESAMYIFTAIMTASLALKVWRYEDNIRPGDFFGFITLLQRVSNPVTILGGFMRVAIGNASSLQRIDDVIFGLGSNGDDNDEDKNLPDLPKMEKDLRVEKLVFNYAVGYLQSRIISKAVKQMQITVLNTILHQDTTFFATRSEGDLNNLFSSDIARVSWLWQSVFWNLLNPLVSIVVGFGYAMYISPSIGIMAFSTAAVVLTSGPQGYAAQRSKAFGSKNAYVSAEFQNAIACQKVVRAYNIQGPLLARFATSCAELRDNQFSKDFWSGVVQIYIECAMYVFTAIITASLALKVWRSEDGINAGDFFGFVTLLQRVSHPITILGGFMRVAIGNASSLQRIDDVIFGLRSNGNDNDEDKNLPDLPKMEKDLRVEKLVFKYDKASENYILNELSCTIPRGAYTCIVGPSGCGKSRYDELVRKNGLFYEMVHKVDTDDSEDPEVSMVKKPGGSRHHSIVDTIGGGMDDPIRGMESALALQQFTKKLNSRVTHDTIESGRSGSNASWYRYGNRNSRNSRKHSNGTEEHGGRRSQNISLMESQQWYPENPQGRRAAASTASEASQDERNKYFVL</sequence>
<keyword evidence="4 6" id="KW-0472">Membrane</keyword>
<dbReference type="PANTHER" id="PTHR24221:SF620">
    <property type="entry name" value="ABC TRANSMEMBRANE TYPE-1 DOMAIN-CONTAINING PROTEIN"/>
    <property type="match status" value="1"/>
</dbReference>
<evidence type="ECO:0000256" key="4">
    <source>
        <dbReference type="ARBA" id="ARBA00023136"/>
    </source>
</evidence>
<organism evidence="8 9">
    <name type="scientific">Pythium insidiosum</name>
    <name type="common">Pythiosis disease agent</name>
    <dbReference type="NCBI Taxonomy" id="114742"/>
    <lineage>
        <taxon>Eukaryota</taxon>
        <taxon>Sar</taxon>
        <taxon>Stramenopiles</taxon>
        <taxon>Oomycota</taxon>
        <taxon>Peronosporomycetes</taxon>
        <taxon>Pythiales</taxon>
        <taxon>Pythiaceae</taxon>
        <taxon>Pythium</taxon>
    </lineage>
</organism>
<dbReference type="InterPro" id="IPR036640">
    <property type="entry name" value="ABC1_TM_sf"/>
</dbReference>
<evidence type="ECO:0000313" key="8">
    <source>
        <dbReference type="EMBL" id="KAJ0394811.1"/>
    </source>
</evidence>
<evidence type="ECO:0000256" key="6">
    <source>
        <dbReference type="SAM" id="Phobius"/>
    </source>
</evidence>
<keyword evidence="3 6" id="KW-1133">Transmembrane helix</keyword>
<feature type="transmembrane region" description="Helical" evidence="6">
    <location>
        <begin position="532"/>
        <end position="551"/>
    </location>
</feature>
<dbReference type="PROSITE" id="PS50929">
    <property type="entry name" value="ABC_TM1F"/>
    <property type="match status" value="2"/>
</dbReference>
<feature type="transmembrane region" description="Helical" evidence="6">
    <location>
        <begin position="486"/>
        <end position="512"/>
    </location>
</feature>
<dbReference type="SUPFAM" id="SSF52540">
    <property type="entry name" value="P-loop containing nucleoside triphosphate hydrolases"/>
    <property type="match status" value="1"/>
</dbReference>
<evidence type="ECO:0000259" key="7">
    <source>
        <dbReference type="PROSITE" id="PS50929"/>
    </source>
</evidence>
<evidence type="ECO:0000256" key="1">
    <source>
        <dbReference type="ARBA" id="ARBA00004141"/>
    </source>
</evidence>
<feature type="transmembrane region" description="Helical" evidence="6">
    <location>
        <begin position="359"/>
        <end position="381"/>
    </location>
</feature>
<dbReference type="GO" id="GO:0016020">
    <property type="term" value="C:membrane"/>
    <property type="evidence" value="ECO:0007669"/>
    <property type="project" value="UniProtKB-SubCell"/>
</dbReference>
<dbReference type="Proteomes" id="UP001209570">
    <property type="component" value="Unassembled WGS sequence"/>
</dbReference>
<comment type="caution">
    <text evidence="8">The sequence shown here is derived from an EMBL/GenBank/DDBJ whole genome shotgun (WGS) entry which is preliminary data.</text>
</comment>
<dbReference type="Gene3D" id="3.40.50.300">
    <property type="entry name" value="P-loop containing nucleotide triphosphate hydrolases"/>
    <property type="match status" value="1"/>
</dbReference>
<feature type="region of interest" description="Disordered" evidence="5">
    <location>
        <begin position="929"/>
        <end position="949"/>
    </location>
</feature>
<protein>
    <recommendedName>
        <fullName evidence="7">ABC transmembrane type-1 domain-containing protein</fullName>
    </recommendedName>
</protein>
<evidence type="ECO:0000256" key="3">
    <source>
        <dbReference type="ARBA" id="ARBA00022989"/>
    </source>
</evidence>
<dbReference type="GO" id="GO:0140359">
    <property type="term" value="F:ABC-type transporter activity"/>
    <property type="evidence" value="ECO:0007669"/>
    <property type="project" value="InterPro"/>
</dbReference>
<reference evidence="8" key="1">
    <citation type="submission" date="2021-12" db="EMBL/GenBank/DDBJ databases">
        <title>Prjna785345.</title>
        <authorList>
            <person name="Rujirawat T."/>
            <person name="Krajaejun T."/>
        </authorList>
    </citation>
    <scope>NUCLEOTIDE SEQUENCE</scope>
    <source>
        <strain evidence="8">Pi057C3</strain>
    </source>
</reference>
<dbReference type="SUPFAM" id="SSF90123">
    <property type="entry name" value="ABC transporter transmembrane region"/>
    <property type="match status" value="2"/>
</dbReference>
<dbReference type="Gene3D" id="1.20.1560.10">
    <property type="entry name" value="ABC transporter type 1, transmembrane domain"/>
    <property type="match status" value="3"/>
</dbReference>
<dbReference type="GO" id="GO:0005524">
    <property type="term" value="F:ATP binding"/>
    <property type="evidence" value="ECO:0007669"/>
    <property type="project" value="InterPro"/>
</dbReference>
<dbReference type="AlphaFoldDB" id="A0AAD5LE13"/>
<feature type="transmembrane region" description="Helical" evidence="6">
    <location>
        <begin position="658"/>
        <end position="677"/>
    </location>
</feature>
<feature type="domain" description="ABC transmembrane type-1" evidence="7">
    <location>
        <begin position="428"/>
        <end position="552"/>
    </location>
</feature>
<dbReference type="CDD" id="cd07346">
    <property type="entry name" value="ABC_6TM_exporters"/>
    <property type="match status" value="1"/>
</dbReference>
<feature type="transmembrane region" description="Helical" evidence="6">
    <location>
        <begin position="181"/>
        <end position="196"/>
    </location>
</feature>
<gene>
    <name evidence="8" type="ORF">P43SY_008596</name>
</gene>